<keyword evidence="4 11" id="KW-0812">Transmembrane</keyword>
<evidence type="ECO:0000256" key="9">
    <source>
        <dbReference type="ARBA" id="ARBA00023136"/>
    </source>
</evidence>
<dbReference type="HOGENOM" id="CLU_001265_33_4_1"/>
<evidence type="ECO:0000256" key="1">
    <source>
        <dbReference type="ARBA" id="ARBA00004127"/>
    </source>
</evidence>
<dbReference type="InterPro" id="IPR005829">
    <property type="entry name" value="Sugar_transporter_CS"/>
</dbReference>
<evidence type="ECO:0000256" key="10">
    <source>
        <dbReference type="ARBA" id="ARBA00023180"/>
    </source>
</evidence>
<keyword evidence="5" id="KW-0547">Nucleotide-binding</keyword>
<keyword evidence="7 11" id="KW-1133">Transmembrane helix</keyword>
<dbReference type="EMBL" id="AHAT01002143">
    <property type="status" value="NOT_ANNOTATED_CDS"/>
    <property type="molecule type" value="Genomic_DNA"/>
</dbReference>
<reference evidence="13" key="3">
    <citation type="submission" date="2025-09" db="UniProtKB">
        <authorList>
            <consortium name="Ensembl"/>
        </authorList>
    </citation>
    <scope>IDENTIFICATION</scope>
</reference>
<dbReference type="GO" id="GO:0006811">
    <property type="term" value="P:monoatomic ion transport"/>
    <property type="evidence" value="ECO:0007669"/>
    <property type="project" value="UniProtKB-KW"/>
</dbReference>
<comment type="subcellular location">
    <subcellularLocation>
        <location evidence="1">Endomembrane system</location>
        <topology evidence="1">Multi-pass membrane protein</topology>
    </subcellularLocation>
</comment>
<feature type="transmembrane region" description="Helical" evidence="11">
    <location>
        <begin position="218"/>
        <end position="242"/>
    </location>
</feature>
<accession>W5N8F8</accession>
<feature type="transmembrane region" description="Helical" evidence="11">
    <location>
        <begin position="160"/>
        <end position="178"/>
    </location>
</feature>
<dbReference type="eggNOG" id="KOG0255">
    <property type="taxonomic scope" value="Eukaryota"/>
</dbReference>
<dbReference type="PANTHER" id="PTHR24064">
    <property type="entry name" value="SOLUTE CARRIER FAMILY 22 MEMBER"/>
    <property type="match status" value="1"/>
</dbReference>
<dbReference type="Proteomes" id="UP000018468">
    <property type="component" value="Linkage group LG4"/>
</dbReference>
<feature type="transmembrane region" description="Helical" evidence="11">
    <location>
        <begin position="395"/>
        <end position="414"/>
    </location>
</feature>
<reference evidence="13" key="2">
    <citation type="submission" date="2025-08" db="UniProtKB">
        <authorList>
            <consortium name="Ensembl"/>
        </authorList>
    </citation>
    <scope>IDENTIFICATION</scope>
</reference>
<evidence type="ECO:0000256" key="5">
    <source>
        <dbReference type="ARBA" id="ARBA00022741"/>
    </source>
</evidence>
<dbReference type="PROSITE" id="PS50850">
    <property type="entry name" value="MFS"/>
    <property type="match status" value="1"/>
</dbReference>
<dbReference type="AlphaFoldDB" id="W5N8F8"/>
<name>W5N8F8_LEPOC</name>
<dbReference type="Gene3D" id="1.20.1250.20">
    <property type="entry name" value="MFS general substrate transporter like domains"/>
    <property type="match status" value="1"/>
</dbReference>
<feature type="transmembrane region" description="Helical" evidence="11">
    <location>
        <begin position="184"/>
        <end position="206"/>
    </location>
</feature>
<feature type="transmembrane region" description="Helical" evidence="11">
    <location>
        <begin position="131"/>
        <end position="148"/>
    </location>
</feature>
<dbReference type="GeneTree" id="ENSGT00940000163251"/>
<feature type="transmembrane region" description="Helical" evidence="11">
    <location>
        <begin position="337"/>
        <end position="354"/>
    </location>
</feature>
<proteinExistence type="inferred from homology"/>
<keyword evidence="10" id="KW-0325">Glycoprotein</keyword>
<dbReference type="GO" id="GO:0012505">
    <property type="term" value="C:endomembrane system"/>
    <property type="evidence" value="ECO:0007669"/>
    <property type="project" value="UniProtKB-SubCell"/>
</dbReference>
<evidence type="ECO:0000256" key="4">
    <source>
        <dbReference type="ARBA" id="ARBA00022692"/>
    </source>
</evidence>
<dbReference type="InterPro" id="IPR005828">
    <property type="entry name" value="MFS_sugar_transport-like"/>
</dbReference>
<evidence type="ECO:0000256" key="2">
    <source>
        <dbReference type="ARBA" id="ARBA00009203"/>
    </source>
</evidence>
<comment type="similarity">
    <text evidence="2">Belongs to the major facilitator (TC 2.A.1) superfamily. Organic cation transporter (TC 2.A.1.19) family.</text>
</comment>
<evidence type="ECO:0000256" key="8">
    <source>
        <dbReference type="ARBA" id="ARBA00023065"/>
    </source>
</evidence>
<dbReference type="GO" id="GO:0005524">
    <property type="term" value="F:ATP binding"/>
    <property type="evidence" value="ECO:0007669"/>
    <property type="project" value="UniProtKB-KW"/>
</dbReference>
<dbReference type="InterPro" id="IPR020846">
    <property type="entry name" value="MFS_dom"/>
</dbReference>
<evidence type="ECO:0000256" key="11">
    <source>
        <dbReference type="SAM" id="Phobius"/>
    </source>
</evidence>
<feature type="transmembrane region" description="Helical" evidence="11">
    <location>
        <begin position="21"/>
        <end position="42"/>
    </location>
</feature>
<dbReference type="GO" id="GO:0015651">
    <property type="term" value="F:quaternary ammonium group transmembrane transporter activity"/>
    <property type="evidence" value="ECO:0000318"/>
    <property type="project" value="GO_Central"/>
</dbReference>
<feature type="transmembrane region" description="Helical" evidence="11">
    <location>
        <begin position="248"/>
        <end position="266"/>
    </location>
</feature>
<dbReference type="Bgee" id="ENSLOCG00000013715">
    <property type="expression patterns" value="Expressed in brain and 7 other cell types or tissues"/>
</dbReference>
<feature type="domain" description="Major facilitator superfamily (MFS) profile" evidence="12">
    <location>
        <begin position="21"/>
        <end position="507"/>
    </location>
</feature>
<evidence type="ECO:0000256" key="6">
    <source>
        <dbReference type="ARBA" id="ARBA00022840"/>
    </source>
</evidence>
<evidence type="ECO:0000313" key="14">
    <source>
        <dbReference type="Proteomes" id="UP000018468"/>
    </source>
</evidence>
<dbReference type="OMA" id="HYDRILP"/>
<keyword evidence="6" id="KW-0067">ATP-binding</keyword>
<dbReference type="GO" id="GO:0016020">
    <property type="term" value="C:membrane"/>
    <property type="evidence" value="ECO:0007669"/>
    <property type="project" value="InterPro"/>
</dbReference>
<dbReference type="SUPFAM" id="SSF103473">
    <property type="entry name" value="MFS general substrate transporter"/>
    <property type="match status" value="1"/>
</dbReference>
<dbReference type="STRING" id="7918.ENSLOCP00000016917"/>
<keyword evidence="8" id="KW-0406">Ion transport</keyword>
<evidence type="ECO:0000313" key="13">
    <source>
        <dbReference type="Ensembl" id="ENSLOCP00000016917.1"/>
    </source>
</evidence>
<evidence type="ECO:0000256" key="3">
    <source>
        <dbReference type="ARBA" id="ARBA00022448"/>
    </source>
</evidence>
<protein>
    <submittedName>
        <fullName evidence="13">Solute carrier family 22 member 5-like</fullName>
    </submittedName>
</protein>
<evidence type="ECO:0000256" key="7">
    <source>
        <dbReference type="ARBA" id="ARBA00022989"/>
    </source>
</evidence>
<feature type="transmembrane region" description="Helical" evidence="11">
    <location>
        <begin position="483"/>
        <end position="503"/>
    </location>
</feature>
<dbReference type="PROSITE" id="PS00216">
    <property type="entry name" value="SUGAR_TRANSPORT_1"/>
    <property type="match status" value="1"/>
</dbReference>
<dbReference type="GO" id="GO:0015697">
    <property type="term" value="P:quaternary ammonium group transport"/>
    <property type="evidence" value="ECO:0000318"/>
    <property type="project" value="GO_Central"/>
</dbReference>
<feature type="transmembrane region" description="Helical" evidence="11">
    <location>
        <begin position="366"/>
        <end position="388"/>
    </location>
</feature>
<keyword evidence="9 11" id="KW-0472">Membrane</keyword>
<sequence length="546" mass="60204">MRDYDEITSFLGEWGPFQKSVFILLSLSTVPNGYAGLAMVFISDTPPHHCTVAPSNGTPVVVDLNRSLPVESVNGELRYSRCSRYKVPGGPGAGIGNNTEGCIDGWEFSTERYTSTIVTEWNLVCEEGWKVPFSLSVFFMGVLMGSFMSGQISDRYGRKVILFITMALQTVFSLIQIASTSWEMFCILFFIVGIGQISNYVAAFVLGTELLGKSARIAFSTVGVCVFYGLGYAILPLCAYFIRSWKALLFALALPGFLYIPLWWLIPESPRWLLAQGRIKEAEAIIRSAAKKNSVTPPEVIFKAEDSIRLMRQNDTEVNQHSYTYFDLVKTTDMRNITILNILIWFVITISYFGLSLNTPNMNGDPYINCFASAAMEIVAYVAAWLLLRVAPRRTIISSTLLSGGTLLLLIQLVPSNLGILASVLAMVGKFGITAAFSVIYVSAVELFPTVVRSMGVGICSMASKIGSMISPFFAYMGAYNQVLPYILMGILTVSAGLLSLLLPETRGTDLPEDLTQVQKIVCRRGEVENRNIFNAQVPANKDPKR</sequence>
<dbReference type="FunFam" id="1.20.1250.20:FF:000070">
    <property type="entry name" value="Solute carrier family 22 member 5"/>
    <property type="match status" value="1"/>
</dbReference>
<reference evidence="14" key="1">
    <citation type="submission" date="2011-12" db="EMBL/GenBank/DDBJ databases">
        <title>The Draft Genome of Lepisosteus oculatus.</title>
        <authorList>
            <consortium name="The Broad Institute Genome Assembly &amp; Analysis Group"/>
            <consortium name="Computational R&amp;D Group"/>
            <consortium name="and Sequencing Platform"/>
            <person name="Di Palma F."/>
            <person name="Alfoldi J."/>
            <person name="Johnson J."/>
            <person name="Berlin A."/>
            <person name="Gnerre S."/>
            <person name="Jaffe D."/>
            <person name="MacCallum I."/>
            <person name="Young S."/>
            <person name="Walker B.J."/>
            <person name="Lander E.S."/>
            <person name="Lindblad-Toh K."/>
        </authorList>
    </citation>
    <scope>NUCLEOTIDE SEQUENCE [LARGE SCALE GENOMIC DNA]</scope>
</reference>
<dbReference type="InterPro" id="IPR036259">
    <property type="entry name" value="MFS_trans_sf"/>
</dbReference>
<keyword evidence="14" id="KW-1185">Reference proteome</keyword>
<dbReference type="Pfam" id="PF00083">
    <property type="entry name" value="Sugar_tr"/>
    <property type="match status" value="1"/>
</dbReference>
<evidence type="ECO:0000259" key="12">
    <source>
        <dbReference type="PROSITE" id="PS50850"/>
    </source>
</evidence>
<keyword evidence="3" id="KW-0813">Transport</keyword>
<dbReference type="Ensembl" id="ENSLOCT00000016947.1">
    <property type="protein sequence ID" value="ENSLOCP00000016917.1"/>
    <property type="gene ID" value="ENSLOCG00000013715.1"/>
</dbReference>
<dbReference type="InParanoid" id="W5N8F8"/>
<feature type="transmembrane region" description="Helical" evidence="11">
    <location>
        <begin position="420"/>
        <end position="444"/>
    </location>
</feature>
<feature type="transmembrane region" description="Helical" evidence="11">
    <location>
        <begin position="456"/>
        <end position="477"/>
    </location>
</feature>
<organism evidence="13 14">
    <name type="scientific">Lepisosteus oculatus</name>
    <name type="common">Spotted gar</name>
    <dbReference type="NCBI Taxonomy" id="7918"/>
    <lineage>
        <taxon>Eukaryota</taxon>
        <taxon>Metazoa</taxon>
        <taxon>Chordata</taxon>
        <taxon>Craniata</taxon>
        <taxon>Vertebrata</taxon>
        <taxon>Euteleostomi</taxon>
        <taxon>Actinopterygii</taxon>
        <taxon>Neopterygii</taxon>
        <taxon>Holostei</taxon>
        <taxon>Semionotiformes</taxon>
        <taxon>Lepisosteidae</taxon>
        <taxon>Lepisosteus</taxon>
    </lineage>
</organism>